<evidence type="ECO:0000256" key="3">
    <source>
        <dbReference type="ARBA" id="ARBA00023125"/>
    </source>
</evidence>
<evidence type="ECO:0000313" key="6">
    <source>
        <dbReference type="Proteomes" id="UP000634134"/>
    </source>
</evidence>
<dbReference type="InterPro" id="IPR000432">
    <property type="entry name" value="DNA_mismatch_repair_MutS_C"/>
</dbReference>
<dbReference type="Proteomes" id="UP000634134">
    <property type="component" value="Unassembled WGS sequence"/>
</dbReference>
<evidence type="ECO:0000313" key="5">
    <source>
        <dbReference type="EMBL" id="MBE9465929.1"/>
    </source>
</evidence>
<proteinExistence type="predicted"/>
<evidence type="ECO:0000256" key="1">
    <source>
        <dbReference type="ARBA" id="ARBA00022741"/>
    </source>
</evidence>
<dbReference type="InterPro" id="IPR045076">
    <property type="entry name" value="MutS"/>
</dbReference>
<feature type="domain" description="DNA mismatch repair proteins mutS family" evidence="4">
    <location>
        <begin position="258"/>
        <end position="446"/>
    </location>
</feature>
<dbReference type="RefSeq" id="WP_194124203.1">
    <property type="nucleotide sequence ID" value="NZ_JACYGY010000002.1"/>
</dbReference>
<name>A0ABR9WK96_9BACT</name>
<keyword evidence="6" id="KW-1185">Reference proteome</keyword>
<reference evidence="6" key="1">
    <citation type="submission" date="2023-07" db="EMBL/GenBank/DDBJ databases">
        <title>Dyadobacter sp. nov 'subterranea' isolated from contaminted grondwater.</title>
        <authorList>
            <person name="Szabo I."/>
            <person name="Al-Omari J."/>
            <person name="Szerdahelyi S.G."/>
            <person name="Rado J."/>
        </authorList>
    </citation>
    <scope>NUCLEOTIDE SEQUENCE [LARGE SCALE GENOMIC DNA]</scope>
    <source>
        <strain evidence="6">UP-52</strain>
    </source>
</reference>
<dbReference type="Pfam" id="PF00488">
    <property type="entry name" value="MutS_V"/>
    <property type="match status" value="1"/>
</dbReference>
<evidence type="ECO:0000259" key="4">
    <source>
        <dbReference type="SMART" id="SM00534"/>
    </source>
</evidence>
<dbReference type="SUPFAM" id="SSF52540">
    <property type="entry name" value="P-loop containing nucleoside triphosphate hydrolases"/>
    <property type="match status" value="1"/>
</dbReference>
<sequence length="448" mass="51553">MHSVDSHTLDELQIHSRHSKEGSILQFFDYTKTQGGQDVLKKLIAEPKSSLSEILSFQLLLKSISQNIDSWQLNVSKAYIAVAESYYGSNITYTMSQDIFKHWVDTFIYSRRHPAEFYLVQSGLTATLMLMRGMRDLTYCFENDQIPPEPQEDFDFLRKFLLSDSLNSFLKTKDDRLSLSSVFYRDYYFRVTHKDSFRRILDICYSFDAYVSIALTQKNHDLCFPEFVENETVFEAEKIWHPLIKNAIPNNFVMGHKIPLCLLTGANTSGKTTFLKTCGVAVYLAHLGWPIPAGKMKISFFDKLFTSIHLSDNLELGYSHFYNEIMRIKSIAEALNHGEKCFVIIDEIFRGTNQEDAFHCSKTVVHGFSNHINSIFLVSTHLYELLENYKNSGSISFRCFKTKISGTDFENTFQIEEGIASEKIGQLILKKVGIPELLENIIHKSQDI</sequence>
<dbReference type="PANTHER" id="PTHR11361:SF99">
    <property type="entry name" value="DNA MISMATCH REPAIR PROTEIN"/>
    <property type="match status" value="1"/>
</dbReference>
<dbReference type="InterPro" id="IPR027417">
    <property type="entry name" value="P-loop_NTPase"/>
</dbReference>
<dbReference type="SUPFAM" id="SSF48334">
    <property type="entry name" value="DNA repair protein MutS, domain III"/>
    <property type="match status" value="1"/>
</dbReference>
<dbReference type="PANTHER" id="PTHR11361">
    <property type="entry name" value="DNA MISMATCH REPAIR PROTEIN MUTS FAMILY MEMBER"/>
    <property type="match status" value="1"/>
</dbReference>
<dbReference type="EMBL" id="JACYGY010000002">
    <property type="protein sequence ID" value="MBE9465929.1"/>
    <property type="molecule type" value="Genomic_DNA"/>
</dbReference>
<keyword evidence="1" id="KW-0547">Nucleotide-binding</keyword>
<keyword evidence="3" id="KW-0238">DNA-binding</keyword>
<evidence type="ECO:0000256" key="2">
    <source>
        <dbReference type="ARBA" id="ARBA00022840"/>
    </source>
</evidence>
<organism evidence="5 6">
    <name type="scientific">Dyadobacter subterraneus</name>
    <dbReference type="NCBI Taxonomy" id="2773304"/>
    <lineage>
        <taxon>Bacteria</taxon>
        <taxon>Pseudomonadati</taxon>
        <taxon>Bacteroidota</taxon>
        <taxon>Cytophagia</taxon>
        <taxon>Cytophagales</taxon>
        <taxon>Spirosomataceae</taxon>
        <taxon>Dyadobacter</taxon>
    </lineage>
</organism>
<keyword evidence="2" id="KW-0067">ATP-binding</keyword>
<dbReference type="Gene3D" id="1.10.1420.10">
    <property type="match status" value="1"/>
</dbReference>
<protein>
    <submittedName>
        <fullName evidence="5">DNA mismatch repair protein MutS</fullName>
    </submittedName>
</protein>
<dbReference type="Gene3D" id="3.40.50.300">
    <property type="entry name" value="P-loop containing nucleotide triphosphate hydrolases"/>
    <property type="match status" value="1"/>
</dbReference>
<dbReference type="InterPro" id="IPR036187">
    <property type="entry name" value="DNA_mismatch_repair_MutS_sf"/>
</dbReference>
<gene>
    <name evidence="5" type="ORF">IEE83_29010</name>
</gene>
<comment type="caution">
    <text evidence="5">The sequence shown here is derived from an EMBL/GenBank/DDBJ whole genome shotgun (WGS) entry which is preliminary data.</text>
</comment>
<dbReference type="SMART" id="SM00534">
    <property type="entry name" value="MUTSac"/>
    <property type="match status" value="1"/>
</dbReference>
<accession>A0ABR9WK96</accession>